<dbReference type="InterPro" id="IPR035979">
    <property type="entry name" value="RBD_domain_sf"/>
</dbReference>
<comment type="subcellular location">
    <subcellularLocation>
        <location evidence="2">Chromosome</location>
    </subcellularLocation>
    <subcellularLocation>
        <location evidence="1">Nucleus</location>
    </subcellularLocation>
</comment>
<dbReference type="GO" id="GO:0003723">
    <property type="term" value="F:RNA binding"/>
    <property type="evidence" value="ECO:0007669"/>
    <property type="project" value="UniProtKB-UniRule"/>
</dbReference>
<evidence type="ECO:0000256" key="2">
    <source>
        <dbReference type="ARBA" id="ARBA00004286"/>
    </source>
</evidence>
<keyword evidence="10" id="KW-0539">Nucleus</keyword>
<organism evidence="14 15">
    <name type="scientific">Acanthaster planci</name>
    <name type="common">Crown-of-thorns starfish</name>
    <dbReference type="NCBI Taxonomy" id="133434"/>
    <lineage>
        <taxon>Eukaryota</taxon>
        <taxon>Metazoa</taxon>
        <taxon>Echinodermata</taxon>
        <taxon>Eleutherozoa</taxon>
        <taxon>Asterozoa</taxon>
        <taxon>Asteroidea</taxon>
        <taxon>Valvatacea</taxon>
        <taxon>Valvatida</taxon>
        <taxon>Acanthasteridae</taxon>
        <taxon>Acanthaster</taxon>
    </lineage>
</organism>
<evidence type="ECO:0000256" key="12">
    <source>
        <dbReference type="SAM" id="MobiDB-lite"/>
    </source>
</evidence>
<dbReference type="OMA" id="KRCTGTD"/>
<evidence type="ECO:0000259" key="13">
    <source>
        <dbReference type="PROSITE" id="PS50102"/>
    </source>
</evidence>
<evidence type="ECO:0000256" key="10">
    <source>
        <dbReference type="ARBA" id="ARBA00023242"/>
    </source>
</evidence>
<feature type="compositionally biased region" description="Basic and acidic residues" evidence="12">
    <location>
        <begin position="46"/>
        <end position="64"/>
    </location>
</feature>
<evidence type="ECO:0000256" key="7">
    <source>
        <dbReference type="ARBA" id="ARBA00022884"/>
    </source>
</evidence>
<evidence type="ECO:0000256" key="3">
    <source>
        <dbReference type="ARBA" id="ARBA00006120"/>
    </source>
</evidence>
<dbReference type="KEGG" id="aplc:110987528"/>
<dbReference type="GO" id="GO:0032021">
    <property type="term" value="C:NELF complex"/>
    <property type="evidence" value="ECO:0007669"/>
    <property type="project" value="InterPro"/>
</dbReference>
<dbReference type="Proteomes" id="UP000694845">
    <property type="component" value="Unplaced"/>
</dbReference>
<feature type="domain" description="RRM" evidence="13">
    <location>
        <begin position="165"/>
        <end position="235"/>
    </location>
</feature>
<feature type="compositionally biased region" description="Low complexity" evidence="12">
    <location>
        <begin position="112"/>
        <end position="127"/>
    </location>
</feature>
<dbReference type="Gene3D" id="3.30.70.330">
    <property type="match status" value="1"/>
</dbReference>
<sequence>MVFPSRLTEEEEMLQNKYAKIRKKKKVLQQMKLNKSKPAPITPQDSLKRPAAEMSQEDAKEKAKSVLAAQQAKQAKLEENKSSGFKRSRKLQRSLKEPEKVQALPSFQPFVSPNSGPSSGEELSPGPVADSRRLHRKSLQESFISSRSTSQPDTPDGTPEKKRGNTIYVHGYGISHEVCDKAFKGIGTISNINVELEKSCAFITFDDIDAADRAIEEMNEKMVSGVRLHVSLARRQRNVHRFNSSDSAQTAGNSQWANLAMGNLKGVKHKDKREMQVYGADDDLFL</sequence>
<evidence type="ECO:0000256" key="6">
    <source>
        <dbReference type="ARBA" id="ARBA00022491"/>
    </source>
</evidence>
<reference evidence="15" key="1">
    <citation type="submission" date="2025-08" db="UniProtKB">
        <authorList>
            <consortium name="RefSeq"/>
        </authorList>
    </citation>
    <scope>IDENTIFICATION</scope>
</reference>
<dbReference type="Pfam" id="PF00076">
    <property type="entry name" value="RRM_1"/>
    <property type="match status" value="1"/>
</dbReference>
<evidence type="ECO:0000256" key="1">
    <source>
        <dbReference type="ARBA" id="ARBA00004123"/>
    </source>
</evidence>
<accession>A0A8B7ZLS7</accession>
<feature type="region of interest" description="Disordered" evidence="12">
    <location>
        <begin position="29"/>
        <end position="165"/>
    </location>
</feature>
<feature type="compositionally biased region" description="Polar residues" evidence="12">
    <location>
        <begin position="140"/>
        <end position="153"/>
    </location>
</feature>
<protein>
    <recommendedName>
        <fullName evidence="4">Negative elongation factor E</fullName>
    </recommendedName>
</protein>
<evidence type="ECO:0000313" key="15">
    <source>
        <dbReference type="RefSeq" id="XP_022106012.1"/>
    </source>
</evidence>
<feature type="compositionally biased region" description="Low complexity" evidence="12">
    <location>
        <begin position="65"/>
        <end position="74"/>
    </location>
</feature>
<evidence type="ECO:0000256" key="9">
    <source>
        <dbReference type="ARBA" id="ARBA00023163"/>
    </source>
</evidence>
<evidence type="ECO:0000256" key="5">
    <source>
        <dbReference type="ARBA" id="ARBA00022454"/>
    </source>
</evidence>
<evidence type="ECO:0000256" key="8">
    <source>
        <dbReference type="ARBA" id="ARBA00023015"/>
    </source>
</evidence>
<keyword evidence="9" id="KW-0804">Transcription</keyword>
<dbReference type="GeneID" id="110987528"/>
<name>A0A8B7ZLS7_ACAPL</name>
<dbReference type="SUPFAM" id="SSF54928">
    <property type="entry name" value="RNA-binding domain, RBD"/>
    <property type="match status" value="1"/>
</dbReference>
<proteinExistence type="inferred from homology"/>
<gene>
    <name evidence="15" type="primary">LOC110987528</name>
</gene>
<dbReference type="InterPro" id="IPR012677">
    <property type="entry name" value="Nucleotide-bd_a/b_plait_sf"/>
</dbReference>
<dbReference type="AlphaFoldDB" id="A0A8B7ZLS7"/>
<dbReference type="PROSITE" id="PS50102">
    <property type="entry name" value="RRM"/>
    <property type="match status" value="1"/>
</dbReference>
<keyword evidence="5" id="KW-0158">Chromosome</keyword>
<dbReference type="SMART" id="SM00360">
    <property type="entry name" value="RRM"/>
    <property type="match status" value="1"/>
</dbReference>
<dbReference type="GO" id="GO:0005694">
    <property type="term" value="C:chromosome"/>
    <property type="evidence" value="ECO:0007669"/>
    <property type="project" value="UniProtKB-SubCell"/>
</dbReference>
<dbReference type="InterPro" id="IPR033102">
    <property type="entry name" value="NELFE"/>
</dbReference>
<evidence type="ECO:0000256" key="4">
    <source>
        <dbReference type="ARBA" id="ARBA00014464"/>
    </source>
</evidence>
<dbReference type="GO" id="GO:0034244">
    <property type="term" value="P:negative regulation of transcription elongation by RNA polymerase II"/>
    <property type="evidence" value="ECO:0007669"/>
    <property type="project" value="TreeGrafter"/>
</dbReference>
<feature type="compositionally biased region" description="Basic residues" evidence="12">
    <location>
        <begin position="84"/>
        <end position="93"/>
    </location>
</feature>
<keyword evidence="7 11" id="KW-0694">RNA-binding</keyword>
<dbReference type="PANTHER" id="PTHR17250:SF0">
    <property type="entry name" value="NEGATIVE ELONGATION FACTOR E"/>
    <property type="match status" value="1"/>
</dbReference>
<keyword evidence="6" id="KW-0678">Repressor</keyword>
<keyword evidence="8" id="KW-0805">Transcription regulation</keyword>
<evidence type="ECO:0000313" key="14">
    <source>
        <dbReference type="Proteomes" id="UP000694845"/>
    </source>
</evidence>
<dbReference type="RefSeq" id="XP_022106012.1">
    <property type="nucleotide sequence ID" value="XM_022250320.1"/>
</dbReference>
<evidence type="ECO:0000256" key="11">
    <source>
        <dbReference type="PROSITE-ProRule" id="PRU00176"/>
    </source>
</evidence>
<dbReference type="InterPro" id="IPR000504">
    <property type="entry name" value="RRM_dom"/>
</dbReference>
<dbReference type="OrthoDB" id="378874at2759"/>
<dbReference type="PANTHER" id="PTHR17250">
    <property type="entry name" value="NEGATIVE ELONGATION FACTOR E"/>
    <property type="match status" value="1"/>
</dbReference>
<keyword evidence="14" id="KW-1185">Reference proteome</keyword>
<comment type="similarity">
    <text evidence="3">Belongs to the RRM NELF-E family.</text>
</comment>